<feature type="transmembrane region" description="Helical" evidence="2">
    <location>
        <begin position="237"/>
        <end position="255"/>
    </location>
</feature>
<keyword evidence="2" id="KW-0812">Transmembrane</keyword>
<organism evidence="4 5">
    <name type="scientific">Cupriavidus basilensis</name>
    <dbReference type="NCBI Taxonomy" id="68895"/>
    <lineage>
        <taxon>Bacteria</taxon>
        <taxon>Pseudomonadati</taxon>
        <taxon>Pseudomonadota</taxon>
        <taxon>Betaproteobacteria</taxon>
        <taxon>Burkholderiales</taxon>
        <taxon>Burkholderiaceae</taxon>
        <taxon>Cupriavidus</taxon>
    </lineage>
</organism>
<dbReference type="Proteomes" id="UP001216674">
    <property type="component" value="Unassembled WGS sequence"/>
</dbReference>
<feature type="transmembrane region" description="Helical" evidence="2">
    <location>
        <begin position="308"/>
        <end position="326"/>
    </location>
</feature>
<gene>
    <name evidence="4" type="ORF">P3W85_36865</name>
</gene>
<name>A0ABT6B3B9_9BURK</name>
<dbReference type="Gene3D" id="2.60.40.10">
    <property type="entry name" value="Immunoglobulins"/>
    <property type="match status" value="1"/>
</dbReference>
<evidence type="ECO:0000313" key="5">
    <source>
        <dbReference type="Proteomes" id="UP001216674"/>
    </source>
</evidence>
<keyword evidence="2" id="KW-1133">Transmembrane helix</keyword>
<reference evidence="4 5" key="1">
    <citation type="submission" date="2023-03" db="EMBL/GenBank/DDBJ databases">
        <title>Draft assemblies of triclosan tolerant bacteria isolated from returned activated sludge.</title>
        <authorList>
            <person name="Van Hamelsveld S."/>
        </authorList>
    </citation>
    <scope>NUCLEOTIDE SEQUENCE [LARGE SCALE GENOMIC DNA]</scope>
    <source>
        <strain evidence="4 5">GW210010_S58</strain>
    </source>
</reference>
<dbReference type="Pfam" id="PF05345">
    <property type="entry name" value="He_PIG"/>
    <property type="match status" value="1"/>
</dbReference>
<dbReference type="SUPFAM" id="SSF49313">
    <property type="entry name" value="Cadherin-like"/>
    <property type="match status" value="1"/>
</dbReference>
<protein>
    <submittedName>
        <fullName evidence="4">Ig domain-containing protein</fullName>
    </submittedName>
</protein>
<feature type="region of interest" description="Disordered" evidence="1">
    <location>
        <begin position="28"/>
        <end position="60"/>
    </location>
</feature>
<evidence type="ECO:0000256" key="1">
    <source>
        <dbReference type="SAM" id="MobiDB-lite"/>
    </source>
</evidence>
<sequence length="625" mass="65826">MPRIYPLLLLLLLLVAALQFAGATAEASPAAPAPANPPGASGTTPAAPAPPRTAIPAAPTASDACTALSAQEAVSAIARVAHGSLPKQEQRARIASRLAHLPNSGAVDVLLFRPFDPAEAINYRVIVMDTKSTDALFRADPANPVLVTPTVAQVMPIGRVSAELATNGPGGTDFLWKETPVPKTLIRFYPEIDSLTLFRKSVTVYVLGCKRTDDGTPAVVGSFDTRLSSRAASSSCALFLCVLFYLAAVLATYYIRKSARKAKAANGPKDLVPPPNQGTNYATVWRHFDPVVLTAGPNGRGSPAKLQILFFSLVVLGLVFYIWMLTGQLTGLSTTVLLLMGISGIGATAAAGAEVTKNRLDFDNWAWLINHGWLPKGGIAEVNLARWKDIFATDGEFDVTRFQMVTFSVMVGLALLSAGAQLTDLSTFEIPEGLLGILGLSQVVYVAGKLVAPPSISDLNKKVTDLRAAEASLQDNVEKSNAHLLANTVVLLSESDDIKAAKAAYRTYLESWGTTRTMFESTLGQLLPKAWNLRPPFRVPRIVGGAAALQPGTVGGAYGVTLTAMGGQEPYVWTQAGGSLPPGITLIGTGQLIGAPTLAGQYTVVVQVVDKANATASGQFTILVT</sequence>
<proteinExistence type="predicted"/>
<keyword evidence="5" id="KW-1185">Reference proteome</keyword>
<dbReference type="RefSeq" id="WP_276268421.1">
    <property type="nucleotide sequence ID" value="NZ_JARJLM010000594.1"/>
</dbReference>
<accession>A0ABT6B3B9</accession>
<comment type="caution">
    <text evidence="4">The sequence shown here is derived from an EMBL/GenBank/DDBJ whole genome shotgun (WGS) entry which is preliminary data.</text>
</comment>
<dbReference type="EMBL" id="JARJLM010000594">
    <property type="protein sequence ID" value="MDF3838466.1"/>
    <property type="molecule type" value="Genomic_DNA"/>
</dbReference>
<evidence type="ECO:0000256" key="3">
    <source>
        <dbReference type="SAM" id="SignalP"/>
    </source>
</evidence>
<feature type="signal peptide" evidence="3">
    <location>
        <begin position="1"/>
        <end position="21"/>
    </location>
</feature>
<feature type="chain" id="PRO_5045251066" evidence="3">
    <location>
        <begin position="22"/>
        <end position="625"/>
    </location>
</feature>
<dbReference type="InterPro" id="IPR013783">
    <property type="entry name" value="Ig-like_fold"/>
</dbReference>
<evidence type="ECO:0000313" key="4">
    <source>
        <dbReference type="EMBL" id="MDF3838466.1"/>
    </source>
</evidence>
<dbReference type="InterPro" id="IPR015919">
    <property type="entry name" value="Cadherin-like_sf"/>
</dbReference>
<evidence type="ECO:0000256" key="2">
    <source>
        <dbReference type="SAM" id="Phobius"/>
    </source>
</evidence>
<keyword evidence="3" id="KW-0732">Signal</keyword>
<keyword evidence="2" id="KW-0472">Membrane</keyword>